<dbReference type="InterPro" id="IPR055247">
    <property type="entry name" value="InsJ-like_HTH"/>
</dbReference>
<evidence type="ECO:0000313" key="3">
    <source>
        <dbReference type="Proteomes" id="UP000032000"/>
    </source>
</evidence>
<dbReference type="KEGG" id="vg:23681019"/>
<gene>
    <name evidence="2" type="ORF">STP4a_259</name>
</gene>
<reference evidence="2" key="1">
    <citation type="submission" date="2015-06" db="EMBL/GenBank/DDBJ databases">
        <title>Genomic characterization of STP4-a, a novel T4 virulent phage infecting Salmonella.</title>
        <authorList>
            <person name="Li M."/>
            <person name="Wang J."/>
            <person name="Lin H."/>
            <person name="Han F."/>
        </authorList>
    </citation>
    <scope>NUCLEOTIDE SEQUENCE [LARGE SCALE GENOMIC DNA]</scope>
</reference>
<dbReference type="EMBL" id="KJ000058">
    <property type="protein sequence ID" value="AHJ86856.1"/>
    <property type="molecule type" value="Genomic_DNA"/>
</dbReference>
<accession>A0A0B4L9D2</accession>
<dbReference type="GeneID" id="23681019"/>
<evidence type="ECO:0000259" key="1">
    <source>
        <dbReference type="Pfam" id="PF13518"/>
    </source>
</evidence>
<dbReference type="Pfam" id="PF13518">
    <property type="entry name" value="HTH_28"/>
    <property type="match status" value="1"/>
</dbReference>
<dbReference type="RefSeq" id="YP_009126209.1">
    <property type="nucleotide sequence ID" value="NC_026607.2"/>
</dbReference>
<feature type="domain" description="Insertion element IS150 protein InsJ-like helix-turn-helix" evidence="1">
    <location>
        <begin position="10"/>
        <end position="45"/>
    </location>
</feature>
<protein>
    <submittedName>
        <fullName evidence="2">RIIB protein</fullName>
    </submittedName>
</protein>
<organism evidence="2 3">
    <name type="scientific">Salmonella phage STP4-a</name>
    <dbReference type="NCBI Taxonomy" id="1445860"/>
    <lineage>
        <taxon>Viruses</taxon>
        <taxon>Duplodnaviria</taxon>
        <taxon>Heunggongvirae</taxon>
        <taxon>Uroviricota</taxon>
        <taxon>Caudoviricetes</taxon>
        <taxon>Pantevenvirales</taxon>
        <taxon>Straboviridae</taxon>
        <taxon>Tevenvirinae</taxon>
        <taxon>Gelderlandvirus</taxon>
        <taxon>Gelderlandvirus stp4a</taxon>
    </lineage>
</organism>
<evidence type="ECO:0000313" key="2">
    <source>
        <dbReference type="EMBL" id="AHJ86856.1"/>
    </source>
</evidence>
<keyword evidence="3" id="KW-1185">Reference proteome</keyword>
<sequence length="302" mass="34465">MAVQMFTRSQKLSIVDYVDSGYKRDWIAKHFNCSVDTIRRVVKEMAQETKVEEIEAVETPVAAPEYIWNASNKFISITDLSTHKTYPADDKLPGFKIALQRLIDGDIEGALEIVNAEKGLTSYVKGNVKIDEGRLFYKDIEIKSGLTERILKSMEQGENFEFYMPFLENLMENPSRKAVARLFDFLVANDIEITDDGHFIAWKVVTENYKDCHSRTFDNSPGVTVEMARNQVDEDDERTCSAGLHVCSKSYISYFRGSSDRIVSVKVHPRDVVSIPVDYGDAKMRTCKYQVIEDVTSKWGTF</sequence>
<dbReference type="Proteomes" id="UP000032000">
    <property type="component" value="Segment"/>
</dbReference>
<name>A0A0B4L9D2_9CAUD</name>
<proteinExistence type="predicted"/>